<dbReference type="PANTHER" id="PTHR46801">
    <property type="entry name" value="OS06G0309200 PROTEIN"/>
    <property type="match status" value="1"/>
</dbReference>
<dbReference type="InterPro" id="IPR045897">
    <property type="entry name" value="BPI/LBP_pln"/>
</dbReference>
<evidence type="ECO:0000313" key="2">
    <source>
        <dbReference type="EMBL" id="KAF9587928.1"/>
    </source>
</evidence>
<dbReference type="PANTHER" id="PTHR46801:SF2">
    <property type="entry name" value="LIPOPOLYSACCHARIDE-BINDING PROTEIN"/>
    <property type="match status" value="1"/>
</dbReference>
<proteinExistence type="predicted"/>
<keyword evidence="3" id="KW-1185">Reference proteome</keyword>
<name>A0A835GXU9_9MAGN</name>
<reference evidence="2 3" key="1">
    <citation type="submission" date="2020-10" db="EMBL/GenBank/DDBJ databases">
        <title>The Coptis chinensis genome and diversification of protoberbering-type alkaloids.</title>
        <authorList>
            <person name="Wang B."/>
            <person name="Shu S."/>
            <person name="Song C."/>
            <person name="Liu Y."/>
        </authorList>
    </citation>
    <scope>NUCLEOTIDE SEQUENCE [LARGE SCALE GENOMIC DNA]</scope>
    <source>
        <strain evidence="2">HL-2020</strain>
        <tissue evidence="2">Leaf</tissue>
    </source>
</reference>
<accession>A0A835GXU9</accession>
<dbReference type="Gene3D" id="3.15.20.10">
    <property type="entry name" value="Bactericidal permeability-increasing protein, domain 2"/>
    <property type="match status" value="1"/>
</dbReference>
<dbReference type="Proteomes" id="UP000631114">
    <property type="component" value="Unassembled WGS sequence"/>
</dbReference>
<feature type="domain" description="Lipid-binding serum glycoprotein C-terminal" evidence="1">
    <location>
        <begin position="94"/>
        <end position="196"/>
    </location>
</feature>
<dbReference type="InterPro" id="IPR001124">
    <property type="entry name" value="Lipid-bd_serum_glycop_C"/>
</dbReference>
<dbReference type="SUPFAM" id="SSF55394">
    <property type="entry name" value="Bactericidal permeability-increasing protein, BPI"/>
    <property type="match status" value="2"/>
</dbReference>
<gene>
    <name evidence="2" type="ORF">IFM89_006182</name>
</gene>
<organism evidence="2 3">
    <name type="scientific">Coptis chinensis</name>
    <dbReference type="NCBI Taxonomy" id="261450"/>
    <lineage>
        <taxon>Eukaryota</taxon>
        <taxon>Viridiplantae</taxon>
        <taxon>Streptophyta</taxon>
        <taxon>Embryophyta</taxon>
        <taxon>Tracheophyta</taxon>
        <taxon>Spermatophyta</taxon>
        <taxon>Magnoliopsida</taxon>
        <taxon>Ranunculales</taxon>
        <taxon>Ranunculaceae</taxon>
        <taxon>Coptidoideae</taxon>
        <taxon>Coptis</taxon>
    </lineage>
</organism>
<comment type="caution">
    <text evidence="2">The sequence shown here is derived from an EMBL/GenBank/DDBJ whole genome shotgun (WGS) entry which is preliminary data.</text>
</comment>
<evidence type="ECO:0000259" key="1">
    <source>
        <dbReference type="Pfam" id="PF02886"/>
    </source>
</evidence>
<sequence>MTAASRLVDAFEGKIISAVESSINKKIKEGILKLDSLLQNLPEEVPVDDIASLNVTFVSNPFLGDSSIGFAINGLFTATDQPPVLNYGLKNSPPVVTCKDPSKMLGISLDEAVFHSGSVVYYNSGLMQWTVEKVPEQSLLNTAGWKYVVPQLYRKYPNDDMKLNISVSSPPVIRISSDKIDATVYSDMTINVLDANEIIPVACISVTIVMGWLWHSMEPHIATTVAFYDSSKKIWNSLSESFSHQSNVSRVYDLYEQIFATKKSGRTFSEYYGTLKNLWEQLLQHRPFTADLEQQKRHWEEFTIATLLRGLDQELKGFKDKILAIESLPTTANAYSRLLRSSLGQSSNPSLNLTESSAFVSSNAGRGGFRGGRSVRGGLLVEEVTESVIIVVEPII</sequence>
<dbReference type="EMBL" id="JADFTS010000009">
    <property type="protein sequence ID" value="KAF9587928.1"/>
    <property type="molecule type" value="Genomic_DNA"/>
</dbReference>
<dbReference type="Pfam" id="PF02886">
    <property type="entry name" value="LBP_BPI_CETP_C"/>
    <property type="match status" value="1"/>
</dbReference>
<evidence type="ECO:0000313" key="3">
    <source>
        <dbReference type="Proteomes" id="UP000631114"/>
    </source>
</evidence>
<protein>
    <recommendedName>
        <fullName evidence="1">Lipid-binding serum glycoprotein C-terminal domain-containing protein</fullName>
    </recommendedName>
</protein>
<dbReference type="GO" id="GO:0008289">
    <property type="term" value="F:lipid binding"/>
    <property type="evidence" value="ECO:0007669"/>
    <property type="project" value="InterPro"/>
</dbReference>
<dbReference type="OrthoDB" id="10255543at2759"/>
<dbReference type="AlphaFoldDB" id="A0A835GXU9"/>
<dbReference type="InterPro" id="IPR017943">
    <property type="entry name" value="Bactericidal_perm-incr_a/b_dom"/>
</dbReference>